<protein>
    <submittedName>
        <fullName evidence="2">Uncharacterized protein</fullName>
    </submittedName>
</protein>
<feature type="region of interest" description="Disordered" evidence="1">
    <location>
        <begin position="87"/>
        <end position="119"/>
    </location>
</feature>
<name>A0AAD9URY0_ACRCE</name>
<comment type="caution">
    <text evidence="2">The sequence shown here is derived from an EMBL/GenBank/DDBJ whole genome shotgun (WGS) entry which is preliminary data.</text>
</comment>
<dbReference type="EMBL" id="JARQWQ010000183">
    <property type="protein sequence ID" value="KAK2547472.1"/>
    <property type="molecule type" value="Genomic_DNA"/>
</dbReference>
<evidence type="ECO:0000313" key="2">
    <source>
        <dbReference type="EMBL" id="KAK2547472.1"/>
    </source>
</evidence>
<evidence type="ECO:0000313" key="3">
    <source>
        <dbReference type="Proteomes" id="UP001249851"/>
    </source>
</evidence>
<keyword evidence="3" id="KW-1185">Reference proteome</keyword>
<evidence type="ECO:0000256" key="1">
    <source>
        <dbReference type="SAM" id="MobiDB-lite"/>
    </source>
</evidence>
<proteinExistence type="predicted"/>
<reference evidence="2" key="2">
    <citation type="journal article" date="2023" name="Science">
        <title>Genomic signatures of disease resistance in endangered staghorn corals.</title>
        <authorList>
            <person name="Vollmer S.V."/>
            <person name="Selwyn J.D."/>
            <person name="Despard B.A."/>
            <person name="Roesel C.L."/>
        </authorList>
    </citation>
    <scope>NUCLEOTIDE SEQUENCE</scope>
    <source>
        <strain evidence="2">K2</strain>
    </source>
</reference>
<dbReference type="AlphaFoldDB" id="A0AAD9URY0"/>
<sequence>MSVTSSKEWFSKGTKEGFSVHEPCRRPSHLLVSSLLLPSLTDVRDTAPWGINTWENTHFIVLFHLMAVAHFMDLKNYLIHCPMIANQHKEKKRRKDKRTTSERKRAKKEKSAAASTKTD</sequence>
<organism evidence="2 3">
    <name type="scientific">Acropora cervicornis</name>
    <name type="common">Staghorn coral</name>
    <dbReference type="NCBI Taxonomy" id="6130"/>
    <lineage>
        <taxon>Eukaryota</taxon>
        <taxon>Metazoa</taxon>
        <taxon>Cnidaria</taxon>
        <taxon>Anthozoa</taxon>
        <taxon>Hexacorallia</taxon>
        <taxon>Scleractinia</taxon>
        <taxon>Astrocoeniina</taxon>
        <taxon>Acroporidae</taxon>
        <taxon>Acropora</taxon>
    </lineage>
</organism>
<accession>A0AAD9URY0</accession>
<dbReference type="Proteomes" id="UP001249851">
    <property type="component" value="Unassembled WGS sequence"/>
</dbReference>
<reference evidence="2" key="1">
    <citation type="journal article" date="2023" name="G3 (Bethesda)">
        <title>Whole genome assembly and annotation of the endangered Caribbean coral Acropora cervicornis.</title>
        <authorList>
            <person name="Selwyn J.D."/>
            <person name="Vollmer S.V."/>
        </authorList>
    </citation>
    <scope>NUCLEOTIDE SEQUENCE</scope>
    <source>
        <strain evidence="2">K2</strain>
    </source>
</reference>
<gene>
    <name evidence="2" type="ORF">P5673_032554</name>
</gene>